<accession>A0A502GFK7</accession>
<protein>
    <submittedName>
        <fullName evidence="2">Tripartite tricarboxylate transporter substrate binding protein</fullName>
    </submittedName>
</protein>
<dbReference type="EMBL" id="RCZP01000002">
    <property type="protein sequence ID" value="TPG60318.1"/>
    <property type="molecule type" value="Genomic_DNA"/>
</dbReference>
<dbReference type="Proteomes" id="UP000317078">
    <property type="component" value="Unassembled WGS sequence"/>
</dbReference>
<keyword evidence="3" id="KW-1185">Reference proteome</keyword>
<gene>
    <name evidence="2" type="ORF">EAH89_02755</name>
</gene>
<dbReference type="OrthoDB" id="7247100at2"/>
<dbReference type="InterPro" id="IPR006311">
    <property type="entry name" value="TAT_signal"/>
</dbReference>
<dbReference type="Pfam" id="PF03401">
    <property type="entry name" value="TctC"/>
    <property type="match status" value="1"/>
</dbReference>
<dbReference type="InterPro" id="IPR005064">
    <property type="entry name" value="BUG"/>
</dbReference>
<dbReference type="PIRSF" id="PIRSF017082">
    <property type="entry name" value="YflP"/>
    <property type="match status" value="1"/>
</dbReference>
<evidence type="ECO:0000256" key="1">
    <source>
        <dbReference type="ARBA" id="ARBA00006987"/>
    </source>
</evidence>
<comment type="caution">
    <text evidence="2">The sequence shown here is derived from an EMBL/GenBank/DDBJ whole genome shotgun (WGS) entry which is preliminary data.</text>
</comment>
<organism evidence="2 3">
    <name type="scientific">Muricoccus nepalensis</name>
    <dbReference type="NCBI Taxonomy" id="1854500"/>
    <lineage>
        <taxon>Bacteria</taxon>
        <taxon>Pseudomonadati</taxon>
        <taxon>Pseudomonadota</taxon>
        <taxon>Alphaproteobacteria</taxon>
        <taxon>Acetobacterales</taxon>
        <taxon>Roseomonadaceae</taxon>
        <taxon>Muricoccus</taxon>
    </lineage>
</organism>
<sequence length="338" mass="35400">MSRFPAPPSPPRPGRRGLGALVGGLLAGGLLAAPAVRAQAGFPSRPIRVVIAFAAGGNSDTMSRLIQPRMAEFLGQTVVVENRTGAGGALAAGQVFQAPADGHTLLFDAASFIIAQFINRNLPFDYERDFTPVGMVAEVPYILAVPGSSPVRDLKGYLDAARAMPDGMPYGTPGVGNTGHLAGALLAHRAGVKMEHIPYRGGAEVARDLAGGTLPSGYLSANSLHPVMEGGRARPIALTSGQRRGGIEGVPTIAESGFPDFDLTSWNAMFCRAGTPEPVLRQLEQAVEFATRDEEVRRRLAAMGATAVPPDAEGLARRLVSERVLVQGLMRDTGISFG</sequence>
<dbReference type="RefSeq" id="WP_140881248.1">
    <property type="nucleotide sequence ID" value="NZ_RCZP01000002.1"/>
</dbReference>
<dbReference type="CDD" id="cd07012">
    <property type="entry name" value="PBP2_Bug_TTT"/>
    <property type="match status" value="1"/>
</dbReference>
<comment type="similarity">
    <text evidence="1">Belongs to the UPF0065 (bug) family.</text>
</comment>
<dbReference type="Gene3D" id="3.40.190.150">
    <property type="entry name" value="Bordetella uptake gene, domain 1"/>
    <property type="match status" value="1"/>
</dbReference>
<proteinExistence type="inferred from homology"/>
<dbReference type="AlphaFoldDB" id="A0A502GFK7"/>
<evidence type="ECO:0000313" key="2">
    <source>
        <dbReference type="EMBL" id="TPG60318.1"/>
    </source>
</evidence>
<dbReference type="Gene3D" id="3.40.190.10">
    <property type="entry name" value="Periplasmic binding protein-like II"/>
    <property type="match status" value="1"/>
</dbReference>
<dbReference type="PANTHER" id="PTHR42928:SF5">
    <property type="entry name" value="BLR1237 PROTEIN"/>
    <property type="match status" value="1"/>
</dbReference>
<dbReference type="InterPro" id="IPR042100">
    <property type="entry name" value="Bug_dom1"/>
</dbReference>
<dbReference type="PANTHER" id="PTHR42928">
    <property type="entry name" value="TRICARBOXYLATE-BINDING PROTEIN"/>
    <property type="match status" value="1"/>
</dbReference>
<reference evidence="2 3" key="1">
    <citation type="journal article" date="2019" name="Environ. Microbiol.">
        <title>Species interactions and distinct microbial communities in high Arctic permafrost affected cryosols are associated with the CH4 and CO2 gas fluxes.</title>
        <authorList>
            <person name="Altshuler I."/>
            <person name="Hamel J."/>
            <person name="Turney S."/>
            <person name="Magnuson E."/>
            <person name="Levesque R."/>
            <person name="Greer C."/>
            <person name="Whyte L.G."/>
        </authorList>
    </citation>
    <scope>NUCLEOTIDE SEQUENCE [LARGE SCALE GENOMIC DNA]</scope>
    <source>
        <strain evidence="2 3">S9.3B</strain>
    </source>
</reference>
<evidence type="ECO:0000313" key="3">
    <source>
        <dbReference type="Proteomes" id="UP000317078"/>
    </source>
</evidence>
<dbReference type="PROSITE" id="PS51318">
    <property type="entry name" value="TAT"/>
    <property type="match status" value="1"/>
</dbReference>
<name>A0A502GFK7_9PROT</name>